<gene>
    <name evidence="1" type="ORF">AQJ66_12765</name>
</gene>
<comment type="caution">
    <text evidence="1">The sequence shown here is derived from an EMBL/GenBank/DDBJ whole genome shotgun (WGS) entry which is preliminary data.</text>
</comment>
<dbReference type="OrthoDB" id="4155588at2"/>
<proteinExistence type="predicted"/>
<evidence type="ECO:0000313" key="2">
    <source>
        <dbReference type="Proteomes" id="UP000053024"/>
    </source>
</evidence>
<dbReference type="EMBL" id="LMWX01000018">
    <property type="protein sequence ID" value="KUN85819.1"/>
    <property type="molecule type" value="Genomic_DNA"/>
</dbReference>
<protein>
    <recommendedName>
        <fullName evidence="3">Lipoprotein</fullName>
    </recommendedName>
</protein>
<dbReference type="Proteomes" id="UP000053024">
    <property type="component" value="Unassembled WGS sequence"/>
</dbReference>
<reference evidence="1 2" key="1">
    <citation type="submission" date="2015-10" db="EMBL/GenBank/DDBJ databases">
        <title>Draft genome sequence of Streptomyces bungoensis DSM 41781, type strain for the species Streptomyces bungoensis.</title>
        <authorList>
            <person name="Ruckert C."/>
            <person name="Winkler A."/>
            <person name="Kalinowski J."/>
            <person name="Kampfer P."/>
            <person name="Glaeser S."/>
        </authorList>
    </citation>
    <scope>NUCLEOTIDE SEQUENCE [LARGE SCALE GENOMIC DNA]</scope>
    <source>
        <strain evidence="1 2">DSM 41781</strain>
    </source>
</reference>
<accession>A0A101T526</accession>
<name>A0A101T526_9ACTN</name>
<dbReference type="PROSITE" id="PS51257">
    <property type="entry name" value="PROKAR_LIPOPROTEIN"/>
    <property type="match status" value="1"/>
</dbReference>
<keyword evidence="2" id="KW-1185">Reference proteome</keyword>
<organism evidence="1 2">
    <name type="scientific">Streptomyces bungoensis</name>
    <dbReference type="NCBI Taxonomy" id="285568"/>
    <lineage>
        <taxon>Bacteria</taxon>
        <taxon>Bacillati</taxon>
        <taxon>Actinomycetota</taxon>
        <taxon>Actinomycetes</taxon>
        <taxon>Kitasatosporales</taxon>
        <taxon>Streptomycetaceae</taxon>
        <taxon>Streptomyces</taxon>
    </lineage>
</organism>
<dbReference type="AlphaFoldDB" id="A0A101T526"/>
<evidence type="ECO:0000313" key="1">
    <source>
        <dbReference type="EMBL" id="KUN85819.1"/>
    </source>
</evidence>
<evidence type="ECO:0008006" key="3">
    <source>
        <dbReference type="Google" id="ProtNLM"/>
    </source>
</evidence>
<dbReference type="STRING" id="285568.AQJ66_12765"/>
<sequence length="258" mass="26579">MRLCATLAVSALSLALVTGCSDGGSKDSPEGKGADAAKPAAKALSAAELKRLILAKGDVTGYKVEPVEGGTPAKSKVKAADAQCDPLLRVMTGIAPGTPAAETNRAVQEVKKAPTDKATSMDDLADGKFEDTFKDSMDIDTTMVILSSYDGDGARQALRSVSDAMKACAGGFTGDQAGDKAKFTRVAEERPADAGDESVAFMATSDMEDGDTAPVHVQVVRHGNNVASYMTINLGAMMTEKAYSVPAAVVKAQAAKLK</sequence>